<gene>
    <name evidence="1" type="ORF">GR212_33905</name>
</gene>
<sequence>MNSIVARIRPSVFARTITKITIFANGERESVCHCMSDHSLKENIMKVLKIGLLTVLLGAGSAMASTPPNSSALVPGTGQKTTLSVEAVGQALNAQPKAQSGVAVASMATSCRDPQPWYMFSGIEILTCIYTKQWPVKG</sequence>
<name>A0A6L9UJJ3_9HYPH</name>
<proteinExistence type="predicted"/>
<evidence type="ECO:0000313" key="1">
    <source>
        <dbReference type="EMBL" id="NEI74542.1"/>
    </source>
</evidence>
<dbReference type="RefSeq" id="WP_163993918.1">
    <property type="nucleotide sequence ID" value="NZ_WUEY01000033.1"/>
</dbReference>
<evidence type="ECO:0000313" key="2">
    <source>
        <dbReference type="Proteomes" id="UP000483035"/>
    </source>
</evidence>
<protein>
    <submittedName>
        <fullName evidence="1">Uncharacterized protein</fullName>
    </submittedName>
</protein>
<dbReference type="AlphaFoldDB" id="A0A6L9UJJ3"/>
<organism evidence="1 2">
    <name type="scientific">Rhizobium lusitanum</name>
    <dbReference type="NCBI Taxonomy" id="293958"/>
    <lineage>
        <taxon>Bacteria</taxon>
        <taxon>Pseudomonadati</taxon>
        <taxon>Pseudomonadota</taxon>
        <taxon>Alphaproteobacteria</taxon>
        <taxon>Hyphomicrobiales</taxon>
        <taxon>Rhizobiaceae</taxon>
        <taxon>Rhizobium/Agrobacterium group</taxon>
        <taxon>Rhizobium</taxon>
    </lineage>
</organism>
<accession>A0A6L9UJJ3</accession>
<dbReference type="EMBL" id="WUEY01000033">
    <property type="protein sequence ID" value="NEI74542.1"/>
    <property type="molecule type" value="Genomic_DNA"/>
</dbReference>
<dbReference type="Proteomes" id="UP000483035">
    <property type="component" value="Unassembled WGS sequence"/>
</dbReference>
<reference evidence="1 2" key="1">
    <citation type="submission" date="2019-12" db="EMBL/GenBank/DDBJ databases">
        <title>Rhizobium genotypes associated with high levels of biological nitrogen fixation by grain legumes in a temperate-maritime cropping system.</title>
        <authorList>
            <person name="Maluk M."/>
            <person name="Francesc Ferrando Molina F."/>
            <person name="Lopez Del Egido L."/>
            <person name="Lafos M."/>
            <person name="Langarica-Fuentes A."/>
            <person name="Gebre Yohannes G."/>
            <person name="Young M.W."/>
            <person name="Martin P."/>
            <person name="Gantlett R."/>
            <person name="Kenicer G."/>
            <person name="Hawes C."/>
            <person name="Begg G.S."/>
            <person name="Quilliam R.S."/>
            <person name="Squire G.R."/>
            <person name="Poole P.S."/>
            <person name="Young P.W."/>
            <person name="Iannetta P.M."/>
            <person name="James E.K."/>
        </authorList>
    </citation>
    <scope>NUCLEOTIDE SEQUENCE [LARGE SCALE GENOMIC DNA]</scope>
    <source>
        <strain evidence="1 2">JHI1118</strain>
    </source>
</reference>
<comment type="caution">
    <text evidence="1">The sequence shown here is derived from an EMBL/GenBank/DDBJ whole genome shotgun (WGS) entry which is preliminary data.</text>
</comment>